<dbReference type="InterPro" id="IPR029052">
    <property type="entry name" value="Metallo-depent_PP-like"/>
</dbReference>
<dbReference type="InterPro" id="IPR024654">
    <property type="entry name" value="Calcineurin-like_PHP_lpxH"/>
</dbReference>
<dbReference type="CDD" id="cd00841">
    <property type="entry name" value="MPP_YfcE"/>
    <property type="match status" value="1"/>
</dbReference>
<sequence length="182" mass="20808">MKIFVISDTHGRTEKAEEVWNRLTDVDLVLHLGDYEKDAQRLAQIFGVEVIGVKGNMDGSYSREDYRIVDTEYGKLLLTHGHMDQVKISPLNLLYRAQELGCRAVLFGHTHIPFYEEESGIYLVNPGSLSQPRDGSEGSYAILHTSEKEFHCAIVYYSSLHGGKKPPQTRRLRNMLNYSDRF</sequence>
<name>A0A923NLX7_9FIRM</name>
<dbReference type="Pfam" id="PF12850">
    <property type="entry name" value="Metallophos_2"/>
    <property type="match status" value="1"/>
</dbReference>
<reference evidence="4" key="1">
    <citation type="submission" date="2020-08" db="EMBL/GenBank/DDBJ databases">
        <title>Genome public.</title>
        <authorList>
            <person name="Liu C."/>
            <person name="Sun Q."/>
        </authorList>
    </citation>
    <scope>NUCLEOTIDE SEQUENCE</scope>
    <source>
        <strain evidence="4">BX12</strain>
    </source>
</reference>
<comment type="cofactor">
    <cofactor evidence="2">
        <name>a divalent metal cation</name>
        <dbReference type="ChEBI" id="CHEBI:60240"/>
    </cofactor>
</comment>
<dbReference type="EMBL" id="JACRYT010000012">
    <property type="protein sequence ID" value="MBC6680355.1"/>
    <property type="molecule type" value="Genomic_DNA"/>
</dbReference>
<keyword evidence="5" id="KW-1185">Reference proteome</keyword>
<dbReference type="SUPFAM" id="SSF56300">
    <property type="entry name" value="Metallo-dependent phosphatases"/>
    <property type="match status" value="1"/>
</dbReference>
<gene>
    <name evidence="4" type="ORF">H9L42_11040</name>
</gene>
<dbReference type="Proteomes" id="UP000602647">
    <property type="component" value="Unassembled WGS sequence"/>
</dbReference>
<comment type="similarity">
    <text evidence="1 2">Belongs to the metallophosphoesterase superfamily. YfcE family.</text>
</comment>
<dbReference type="InterPro" id="IPR000979">
    <property type="entry name" value="Phosphodiesterase_MJ0936/Vps29"/>
</dbReference>
<dbReference type="Gene3D" id="3.60.21.10">
    <property type="match status" value="1"/>
</dbReference>
<evidence type="ECO:0000256" key="1">
    <source>
        <dbReference type="ARBA" id="ARBA00008950"/>
    </source>
</evidence>
<dbReference type="GO" id="GO:0016787">
    <property type="term" value="F:hydrolase activity"/>
    <property type="evidence" value="ECO:0007669"/>
    <property type="project" value="UniProtKB-UniRule"/>
</dbReference>
<dbReference type="GO" id="GO:0046872">
    <property type="term" value="F:metal ion binding"/>
    <property type="evidence" value="ECO:0007669"/>
    <property type="project" value="UniProtKB-KW"/>
</dbReference>
<protein>
    <recommendedName>
        <fullName evidence="2">Phosphoesterase</fullName>
        <ecNumber evidence="2">3.1.4.-</ecNumber>
    </recommendedName>
</protein>
<evidence type="ECO:0000259" key="3">
    <source>
        <dbReference type="Pfam" id="PF12850"/>
    </source>
</evidence>
<keyword evidence="2" id="KW-0479">Metal-binding</keyword>
<dbReference type="EC" id="3.1.4.-" evidence="2"/>
<dbReference type="InterPro" id="IPR041802">
    <property type="entry name" value="MPP_YfcE"/>
</dbReference>
<dbReference type="PANTHER" id="PTHR11124">
    <property type="entry name" value="VACUOLAR SORTING PROTEIN VPS29"/>
    <property type="match status" value="1"/>
</dbReference>
<dbReference type="RefSeq" id="WP_187303453.1">
    <property type="nucleotide sequence ID" value="NZ_JACRYT010000012.1"/>
</dbReference>
<dbReference type="AlphaFoldDB" id="A0A923NLX7"/>
<evidence type="ECO:0000313" key="4">
    <source>
        <dbReference type="EMBL" id="MBC6680355.1"/>
    </source>
</evidence>
<organism evidence="4 5">
    <name type="scientific">Zhenpiania hominis</name>
    <dbReference type="NCBI Taxonomy" id="2763644"/>
    <lineage>
        <taxon>Bacteria</taxon>
        <taxon>Bacillati</taxon>
        <taxon>Bacillota</taxon>
        <taxon>Clostridia</taxon>
        <taxon>Peptostreptococcales</taxon>
        <taxon>Anaerovoracaceae</taxon>
        <taxon>Zhenpiania</taxon>
    </lineage>
</organism>
<evidence type="ECO:0000313" key="5">
    <source>
        <dbReference type="Proteomes" id="UP000602647"/>
    </source>
</evidence>
<dbReference type="NCBIfam" id="TIGR00040">
    <property type="entry name" value="yfcE"/>
    <property type="match status" value="1"/>
</dbReference>
<evidence type="ECO:0000256" key="2">
    <source>
        <dbReference type="RuleBase" id="RU362039"/>
    </source>
</evidence>
<accession>A0A923NLX7</accession>
<comment type="caution">
    <text evidence="4">The sequence shown here is derived from an EMBL/GenBank/DDBJ whole genome shotgun (WGS) entry which is preliminary data.</text>
</comment>
<feature type="domain" description="Calcineurin-like phosphoesterase" evidence="3">
    <location>
        <begin position="1"/>
        <end position="147"/>
    </location>
</feature>
<proteinExistence type="inferred from homology"/>